<keyword evidence="6" id="KW-1133">Transmembrane helix</keyword>
<evidence type="ECO:0000256" key="11">
    <source>
        <dbReference type="ARBA" id="ARBA00024803"/>
    </source>
</evidence>
<comment type="function">
    <text evidence="11">Transmembrane component of the tectonic-like complex, a complex localized at the transition zone of primary cilia and acting as a barrier that prevents diffusion of transmembrane proteins between the cilia and plasma membranes. Required for ciliogenesis and sonic hedgehog/SHH signaling.</text>
</comment>
<evidence type="ECO:0000256" key="9">
    <source>
        <dbReference type="ARBA" id="ARBA00023180"/>
    </source>
</evidence>
<organism evidence="12 13">
    <name type="scientific">Apis cerana cerana</name>
    <name type="common">Oriental honeybee</name>
    <dbReference type="NCBI Taxonomy" id="94128"/>
    <lineage>
        <taxon>Eukaryota</taxon>
        <taxon>Metazoa</taxon>
        <taxon>Ecdysozoa</taxon>
        <taxon>Arthropoda</taxon>
        <taxon>Hexapoda</taxon>
        <taxon>Insecta</taxon>
        <taxon>Pterygota</taxon>
        <taxon>Neoptera</taxon>
        <taxon>Endopterygota</taxon>
        <taxon>Hymenoptera</taxon>
        <taxon>Apocrita</taxon>
        <taxon>Aculeata</taxon>
        <taxon>Apoidea</taxon>
        <taxon>Anthophila</taxon>
        <taxon>Apidae</taxon>
        <taxon>Apis</taxon>
    </lineage>
</organism>
<evidence type="ECO:0000256" key="1">
    <source>
        <dbReference type="ARBA" id="ARBA00004272"/>
    </source>
</evidence>
<evidence type="ECO:0000256" key="7">
    <source>
        <dbReference type="ARBA" id="ARBA00023069"/>
    </source>
</evidence>
<dbReference type="OrthoDB" id="426438at2759"/>
<evidence type="ECO:0000256" key="8">
    <source>
        <dbReference type="ARBA" id="ARBA00023136"/>
    </source>
</evidence>
<keyword evidence="8" id="KW-0472">Membrane</keyword>
<name>A0A2A3E9V6_APICC</name>
<dbReference type="GO" id="GO:0060271">
    <property type="term" value="P:cilium assembly"/>
    <property type="evidence" value="ECO:0007669"/>
    <property type="project" value="TreeGrafter"/>
</dbReference>
<keyword evidence="5 12" id="KW-0812">Transmembrane</keyword>
<evidence type="ECO:0000313" key="13">
    <source>
        <dbReference type="Proteomes" id="UP000242457"/>
    </source>
</evidence>
<dbReference type="PANTHER" id="PTHR14605">
    <property type="entry name" value="CHST5 PROTEIN"/>
    <property type="match status" value="1"/>
</dbReference>
<keyword evidence="10" id="KW-0966">Cell projection</keyword>
<dbReference type="AlphaFoldDB" id="A0A2A3E9V6"/>
<dbReference type="Proteomes" id="UP000242457">
    <property type="component" value="Unassembled WGS sequence"/>
</dbReference>
<evidence type="ECO:0000256" key="10">
    <source>
        <dbReference type="ARBA" id="ARBA00023273"/>
    </source>
</evidence>
<dbReference type="Pfam" id="PF10149">
    <property type="entry name" value="TM231"/>
    <property type="match status" value="1"/>
</dbReference>
<dbReference type="PANTHER" id="PTHR14605:SF1">
    <property type="entry name" value="TRANSMEMBRANE PROTEIN 231"/>
    <property type="match status" value="1"/>
</dbReference>
<comment type="subcellular location">
    <subcellularLocation>
        <location evidence="1">Cell projection</location>
        <location evidence="1">Cilium membrane</location>
        <topology evidence="1">Multi-pass membrane protein</topology>
    </subcellularLocation>
</comment>
<dbReference type="STRING" id="94128.A0A2A3E9V6"/>
<dbReference type="InterPro" id="IPR019306">
    <property type="entry name" value="TMEM231"/>
</dbReference>
<dbReference type="GO" id="GO:0060170">
    <property type="term" value="C:ciliary membrane"/>
    <property type="evidence" value="ECO:0007669"/>
    <property type="project" value="UniProtKB-SubCell"/>
</dbReference>
<keyword evidence="7" id="KW-0969">Cilium</keyword>
<keyword evidence="9" id="KW-0325">Glycoprotein</keyword>
<keyword evidence="13" id="KW-1185">Reference proteome</keyword>
<dbReference type="GO" id="GO:0035869">
    <property type="term" value="C:ciliary transition zone"/>
    <property type="evidence" value="ECO:0007669"/>
    <property type="project" value="TreeGrafter"/>
</dbReference>
<evidence type="ECO:0000313" key="12">
    <source>
        <dbReference type="EMBL" id="PBC28500.1"/>
    </source>
</evidence>
<proteinExistence type="inferred from homology"/>
<evidence type="ECO:0000256" key="6">
    <source>
        <dbReference type="ARBA" id="ARBA00022989"/>
    </source>
</evidence>
<dbReference type="EMBL" id="KZ288311">
    <property type="protein sequence ID" value="PBC28500.1"/>
    <property type="molecule type" value="Genomic_DNA"/>
</dbReference>
<reference evidence="12 13" key="1">
    <citation type="submission" date="2014-07" db="EMBL/GenBank/DDBJ databases">
        <title>Genomic and transcriptomic analysis on Apis cerana provide comprehensive insights into honey bee biology.</title>
        <authorList>
            <person name="Diao Q."/>
            <person name="Sun L."/>
            <person name="Zheng H."/>
            <person name="Zheng H."/>
            <person name="Xu S."/>
            <person name="Wang S."/>
            <person name="Zeng Z."/>
            <person name="Hu F."/>
            <person name="Su S."/>
            <person name="Wu J."/>
        </authorList>
    </citation>
    <scope>NUCLEOTIDE SEQUENCE [LARGE SCALE GENOMIC DNA]</scope>
    <source>
        <tissue evidence="12">Pupae without intestine</tissue>
    </source>
</reference>
<accession>A0A2A3E9V6</accession>
<gene>
    <name evidence="12" type="ORF">APICC_09905</name>
</gene>
<evidence type="ECO:0000256" key="3">
    <source>
        <dbReference type="ARBA" id="ARBA00015087"/>
    </source>
</evidence>
<evidence type="ECO:0000256" key="4">
    <source>
        <dbReference type="ARBA" id="ARBA00022475"/>
    </source>
</evidence>
<comment type="similarity">
    <text evidence="2">Belongs to the TMEM231 family.</text>
</comment>
<evidence type="ECO:0000256" key="2">
    <source>
        <dbReference type="ARBA" id="ARBA00009082"/>
    </source>
</evidence>
<sequence length="184" mass="21752">MAAIEIFSSFLLKNRVLMEKPDVFFNYKYLLLANRDFNTNPIVCSSFKIYKDNEIEDNCTLIKVLSLCYYNIYVREIDTNIDGKNDILKFEAHFYTNKPIKSLKLLLFFNFQLKQLFDATIESFAFFTHVLNEEVQKIQFYGDLVLQQKGLLTSEGLYEVYNHSLEIADYSLNEVFMQNFNKKC</sequence>
<keyword evidence="4" id="KW-1003">Cell membrane</keyword>
<dbReference type="GO" id="GO:0032880">
    <property type="term" value="P:regulation of protein localization"/>
    <property type="evidence" value="ECO:0007669"/>
    <property type="project" value="TreeGrafter"/>
</dbReference>
<evidence type="ECO:0000256" key="5">
    <source>
        <dbReference type="ARBA" id="ARBA00022692"/>
    </source>
</evidence>
<protein>
    <recommendedName>
        <fullName evidence="3">Transmembrane protein 231</fullName>
    </recommendedName>
</protein>